<evidence type="ECO:0000256" key="4">
    <source>
        <dbReference type="ARBA" id="ARBA00022989"/>
    </source>
</evidence>
<dbReference type="PANTHER" id="PTHR22945:SF40">
    <property type="entry name" value="SERPENTINE RECEPTOR, CLASS D (DELTA)-RELATED"/>
    <property type="match status" value="1"/>
</dbReference>
<comment type="subcellular location">
    <subcellularLocation>
        <location evidence="1">Membrane</location>
        <topology evidence="1">Multi-pass membrane protein</topology>
    </subcellularLocation>
</comment>
<comment type="similarity">
    <text evidence="2">Belongs to the nematode receptor-like protein srd family.</text>
</comment>
<feature type="transmembrane region" description="Helical" evidence="6">
    <location>
        <begin position="96"/>
        <end position="126"/>
    </location>
</feature>
<dbReference type="Gene3D" id="1.20.1070.10">
    <property type="entry name" value="Rhodopsin 7-helix transmembrane proteins"/>
    <property type="match status" value="1"/>
</dbReference>
<dbReference type="InterPro" id="IPR050920">
    <property type="entry name" value="Nematode_rcpt-like_delta"/>
</dbReference>
<organism evidence="8 9">
    <name type="scientific">Meloidogyne enterolobii</name>
    <name type="common">Root-knot nematode worm</name>
    <name type="synonym">Meloidogyne mayaguensis</name>
    <dbReference type="NCBI Taxonomy" id="390850"/>
    <lineage>
        <taxon>Eukaryota</taxon>
        <taxon>Metazoa</taxon>
        <taxon>Ecdysozoa</taxon>
        <taxon>Nematoda</taxon>
        <taxon>Chromadorea</taxon>
        <taxon>Rhabditida</taxon>
        <taxon>Tylenchina</taxon>
        <taxon>Tylenchomorpha</taxon>
        <taxon>Tylenchoidea</taxon>
        <taxon>Meloidogynidae</taxon>
        <taxon>Meloidogyninae</taxon>
        <taxon>Meloidogyne</taxon>
    </lineage>
</organism>
<dbReference type="PROSITE" id="PS50262">
    <property type="entry name" value="G_PROTEIN_RECEP_F1_2"/>
    <property type="match status" value="1"/>
</dbReference>
<dbReference type="SUPFAM" id="SSF81321">
    <property type="entry name" value="Family A G protein-coupled receptor-like"/>
    <property type="match status" value="1"/>
</dbReference>
<dbReference type="Proteomes" id="UP000580250">
    <property type="component" value="Unassembled WGS sequence"/>
</dbReference>
<dbReference type="GO" id="GO:0016020">
    <property type="term" value="C:membrane"/>
    <property type="evidence" value="ECO:0007669"/>
    <property type="project" value="UniProtKB-SubCell"/>
</dbReference>
<feature type="domain" description="G-protein coupled receptors family 1 profile" evidence="7">
    <location>
        <begin position="25"/>
        <end position="296"/>
    </location>
</feature>
<dbReference type="InterPro" id="IPR019421">
    <property type="entry name" value="7TM_GPCR_serpentine_rcpt_Srd"/>
</dbReference>
<comment type="caution">
    <text evidence="8">The sequence shown here is derived from an EMBL/GenBank/DDBJ whole genome shotgun (WGS) entry which is preliminary data.</text>
</comment>
<evidence type="ECO:0000259" key="7">
    <source>
        <dbReference type="PROSITE" id="PS50262"/>
    </source>
</evidence>
<evidence type="ECO:0000256" key="2">
    <source>
        <dbReference type="ARBA" id="ARBA00009166"/>
    </source>
</evidence>
<feature type="transmembrane region" description="Helical" evidence="6">
    <location>
        <begin position="240"/>
        <end position="262"/>
    </location>
</feature>
<accession>A0A6V7W576</accession>
<keyword evidence="3 6" id="KW-0812">Transmembrane</keyword>
<name>A0A6V7W576_MELEN</name>
<dbReference type="EMBL" id="CAJEWN010000428">
    <property type="protein sequence ID" value="CAD2182337.1"/>
    <property type="molecule type" value="Genomic_DNA"/>
</dbReference>
<reference evidence="8 9" key="1">
    <citation type="submission" date="2020-08" db="EMBL/GenBank/DDBJ databases">
        <authorList>
            <person name="Koutsovoulos G."/>
            <person name="Danchin GJ E."/>
        </authorList>
    </citation>
    <scope>NUCLEOTIDE SEQUENCE [LARGE SCALE GENOMIC DNA]</scope>
</reference>
<evidence type="ECO:0000256" key="6">
    <source>
        <dbReference type="SAM" id="Phobius"/>
    </source>
</evidence>
<dbReference type="Pfam" id="PF10317">
    <property type="entry name" value="7TM_GPCR_Srd"/>
    <property type="match status" value="1"/>
</dbReference>
<protein>
    <recommendedName>
        <fullName evidence="7">G-protein coupled receptors family 1 profile domain-containing protein</fullName>
    </recommendedName>
</protein>
<dbReference type="AlphaFoldDB" id="A0A6V7W576"/>
<evidence type="ECO:0000313" key="9">
    <source>
        <dbReference type="Proteomes" id="UP000580250"/>
    </source>
</evidence>
<dbReference type="InterPro" id="IPR017452">
    <property type="entry name" value="GPCR_Rhodpsn_7TM"/>
</dbReference>
<feature type="transmembrane region" description="Helical" evidence="6">
    <location>
        <begin position="195"/>
        <end position="219"/>
    </location>
</feature>
<keyword evidence="4 6" id="KW-1133">Transmembrane helix</keyword>
<feature type="transmembrane region" description="Helical" evidence="6">
    <location>
        <begin position="12"/>
        <end position="34"/>
    </location>
</feature>
<keyword evidence="5 6" id="KW-0472">Membrane</keyword>
<proteinExistence type="inferred from homology"/>
<feature type="transmembrane region" description="Helical" evidence="6">
    <location>
        <begin position="46"/>
        <end position="70"/>
    </location>
</feature>
<evidence type="ECO:0000256" key="5">
    <source>
        <dbReference type="ARBA" id="ARBA00023136"/>
    </source>
</evidence>
<evidence type="ECO:0000256" key="3">
    <source>
        <dbReference type="ARBA" id="ARBA00022692"/>
    </source>
</evidence>
<feature type="transmembrane region" description="Helical" evidence="6">
    <location>
        <begin position="138"/>
        <end position="156"/>
    </location>
</feature>
<dbReference type="OrthoDB" id="5782260at2759"/>
<dbReference type="PANTHER" id="PTHR22945">
    <property type="entry name" value="SERPENTINE RECEPTOR, CLASS D DELTA"/>
    <property type="match status" value="1"/>
</dbReference>
<sequence length="316" mass="37182">MSPDLFDILFKFDFWGSLLLGYPLNIILIILIIFKTPKEMETHSRILIQNCVLDILMLTNVMFAQMFYLLDDNGNSYYIFTGGIFFEFMKNNFIKFIYLSFISIGGFFYIINLYGLCAQFVFRYLVLNRNMKINFKHYLMYMFSTVLIVSLLHNLISIRYVQQYIEGGIKQAYKEYFNKTVPFVIMKLEQGLPSLITTLFVLISYLIIFVCGFKMVSYVKSHTGYDQNMKRLLKQLTKTLIILVIIPFINQLLPILIVFSTLNKTNDSVKDNYINPIYIFLAMFTHFTPVFNPIVCIITNKPYKEAVFNRLQIHPQ</sequence>
<gene>
    <name evidence="8" type="ORF">MENT_LOCUS34543</name>
</gene>
<feature type="transmembrane region" description="Helical" evidence="6">
    <location>
        <begin position="277"/>
        <end position="298"/>
    </location>
</feature>
<evidence type="ECO:0000313" key="8">
    <source>
        <dbReference type="EMBL" id="CAD2182337.1"/>
    </source>
</evidence>
<evidence type="ECO:0000256" key="1">
    <source>
        <dbReference type="ARBA" id="ARBA00004141"/>
    </source>
</evidence>